<dbReference type="Proteomes" id="UP000466345">
    <property type="component" value="Unassembled WGS sequence"/>
</dbReference>
<name>A0A7K0CJK7_9ACTN</name>
<dbReference type="GO" id="GO:0007165">
    <property type="term" value="P:signal transduction"/>
    <property type="evidence" value="ECO:0007669"/>
    <property type="project" value="InterPro"/>
</dbReference>
<dbReference type="Gene3D" id="3.40.50.300">
    <property type="entry name" value="P-loop containing nucleotide triphosphate hydrolases"/>
    <property type="match status" value="1"/>
</dbReference>
<dbReference type="PANTHER" id="PTHR46082:SF6">
    <property type="entry name" value="AAA+ ATPASE DOMAIN-CONTAINING PROTEIN-RELATED"/>
    <property type="match status" value="1"/>
</dbReference>
<accession>A0A7K0CJK7</accession>
<dbReference type="InterPro" id="IPR000157">
    <property type="entry name" value="TIR_dom"/>
</dbReference>
<dbReference type="SUPFAM" id="SSF48452">
    <property type="entry name" value="TPR-like"/>
    <property type="match status" value="3"/>
</dbReference>
<reference evidence="2 3" key="1">
    <citation type="submission" date="2019-10" db="EMBL/GenBank/DDBJ databases">
        <title>Streptomyces smaragdinus sp. nov. and Streptomyces fabii sp. nov., isolated from the gut of fungus growing-termite Macrotermes natalensis.</title>
        <authorList>
            <person name="Schwitalla J."/>
            <person name="Benndorf R."/>
            <person name="Martin K."/>
            <person name="De Beer W."/>
            <person name="Kaster A.-K."/>
            <person name="Vollmers J."/>
            <person name="Poulsen M."/>
            <person name="Beemelmanns C."/>
        </authorList>
    </citation>
    <scope>NUCLEOTIDE SEQUENCE [LARGE SCALE GENOMIC DNA]</scope>
    <source>
        <strain evidence="2 3">RB5</strain>
    </source>
</reference>
<dbReference type="NCBIfam" id="NF040586">
    <property type="entry name" value="FxSxx_TPR"/>
    <property type="match status" value="1"/>
</dbReference>
<evidence type="ECO:0000313" key="2">
    <source>
        <dbReference type="EMBL" id="MQY13670.1"/>
    </source>
</evidence>
<dbReference type="PANTHER" id="PTHR46082">
    <property type="entry name" value="ATP/GTP-BINDING PROTEIN-RELATED"/>
    <property type="match status" value="1"/>
</dbReference>
<dbReference type="InterPro" id="IPR027417">
    <property type="entry name" value="P-loop_NTPase"/>
</dbReference>
<dbReference type="OrthoDB" id="580767at2"/>
<dbReference type="Pfam" id="PF13676">
    <property type="entry name" value="TIR_2"/>
    <property type="match status" value="1"/>
</dbReference>
<dbReference type="Gene3D" id="1.25.40.10">
    <property type="entry name" value="Tetratricopeptide repeat domain"/>
    <property type="match status" value="3"/>
</dbReference>
<keyword evidence="3" id="KW-1185">Reference proteome</keyword>
<organism evidence="2 3">
    <name type="scientific">Streptomyces smaragdinus</name>
    <dbReference type="NCBI Taxonomy" id="2585196"/>
    <lineage>
        <taxon>Bacteria</taxon>
        <taxon>Bacillati</taxon>
        <taxon>Actinomycetota</taxon>
        <taxon>Actinomycetes</taxon>
        <taxon>Kitasatosporales</taxon>
        <taxon>Streptomycetaceae</taxon>
        <taxon>Streptomyces</taxon>
    </lineage>
</organism>
<protein>
    <recommendedName>
        <fullName evidence="1">TIR domain-containing protein</fullName>
    </recommendedName>
</protein>
<sequence>MDVESSKHITISYAGFNRPWAVWISHQLRARGLTTELRRWDPQVDVAFEDEFGALLNAAGRILLVLDNWYFRLGPIATGDWERVLRTVVPLHADRFAAVSLATQTVPSAVSLLDPVDLHDLDEQESIRRLLRRLSIEPAQTVRPAPPDAPRFPNEPPEVLEIPRRNRRFTGRDNKLEELRELLTSRNQGDGTATRVVLFGSSGTGKSQIATEYAHRFGNDYDAVWWIDATHRSVARERLAVLAPRLGLLVGERIGERIRAVHEALNSGERYRRWLLIFDGADEVDQLSDLLPERHGHILLTSTTREWGDSADTSVIHVGRFTRLESVAYVRRRAERVTQEEADELADAVQDLPLLLAQTAAWLNANDTPVAEYVAKVRQGALQAAQIRPETEYPLGFTTAWSVTLNTLRADYPDAAGLLHLLAFFAPNEIPVRLLTEARHGDLPQQLAKLVQDPRAWHLALRVLSQYTAVRLDYQQDLAEDPAVEQVRMHRLYHRLLRAELAPDEWRAHSQTACQVLVSGDPRRPSDTRDWERYASLIPHLAPAGALDSPRPAVQETVLNCIEYLRVRGEYRTALRLCGKVLEHWQDLDPYDSALLSLQHKRGSILRQTGRYVEAEQLGRSVVGQLSGQGADDPHLLLAKDGLGSTLLALGQFTQARDLFKDAAERFAGQFGSEAPQTMAARHNLGLAHMLLGRYAVARAIHRDVLQIRQRRLRSRHYLTLLSGVVYARLIRIMGDYSEAASRLEQILRTLRQISDERHPQYIMAEHQLGLSRRRSGNIAEAGMRLAGAARRAGQVFGPQHPETLVMEADHASYLREHGELNVALETASSVAERYGELLGPDHPYAIGTLGNLGLAFNQDGQRETALAHAVVAVEGMTRAVGQEHPWTLGCALNLSAAYSTNGYPEEALQLSADTQERAARVLGTTHPLALSAMVALADDLRAAGRVAEAAKVERRALDQLRQVLGPEHSHTRSALRRVRPYWDFEPQSI</sequence>
<dbReference type="SUPFAM" id="SSF52540">
    <property type="entry name" value="P-loop containing nucleoside triphosphate hydrolases"/>
    <property type="match status" value="1"/>
</dbReference>
<dbReference type="EMBL" id="WEGJ01000014">
    <property type="protein sequence ID" value="MQY13670.1"/>
    <property type="molecule type" value="Genomic_DNA"/>
</dbReference>
<evidence type="ECO:0000313" key="3">
    <source>
        <dbReference type="Proteomes" id="UP000466345"/>
    </source>
</evidence>
<dbReference type="Pfam" id="PF13374">
    <property type="entry name" value="TPR_10"/>
    <property type="match status" value="1"/>
</dbReference>
<dbReference type="Pfam" id="PF13424">
    <property type="entry name" value="TPR_12"/>
    <property type="match status" value="2"/>
</dbReference>
<dbReference type="RefSeq" id="WP_153453604.1">
    <property type="nucleotide sequence ID" value="NZ_WEGJ01000014.1"/>
</dbReference>
<proteinExistence type="predicted"/>
<dbReference type="AlphaFoldDB" id="A0A7K0CJK7"/>
<dbReference type="InterPro" id="IPR053137">
    <property type="entry name" value="NLR-like"/>
</dbReference>
<evidence type="ECO:0000259" key="1">
    <source>
        <dbReference type="Pfam" id="PF13676"/>
    </source>
</evidence>
<dbReference type="InterPro" id="IPR011990">
    <property type="entry name" value="TPR-like_helical_dom_sf"/>
</dbReference>
<comment type="caution">
    <text evidence="2">The sequence shown here is derived from an EMBL/GenBank/DDBJ whole genome shotgun (WGS) entry which is preliminary data.</text>
</comment>
<gene>
    <name evidence="2" type="ORF">SRB5_38200</name>
</gene>
<feature type="domain" description="TIR" evidence="1">
    <location>
        <begin position="9"/>
        <end position="131"/>
    </location>
</feature>